<evidence type="ECO:0000256" key="1">
    <source>
        <dbReference type="SAM" id="SignalP"/>
    </source>
</evidence>
<dbReference type="PROSITE" id="PS50836">
    <property type="entry name" value="DOMON"/>
    <property type="match status" value="1"/>
</dbReference>
<protein>
    <recommendedName>
        <fullName evidence="2">DOMON domain-containing protein</fullName>
    </recommendedName>
</protein>
<feature type="domain" description="DOMON" evidence="2">
    <location>
        <begin position="21"/>
        <end position="143"/>
    </location>
</feature>
<proteinExistence type="predicted"/>
<dbReference type="AlphaFoldDB" id="A0A1R2AQC6"/>
<keyword evidence="1" id="KW-0732">Signal</keyword>
<feature type="chain" id="PRO_5012435714" description="DOMON domain-containing protein" evidence="1">
    <location>
        <begin position="17"/>
        <end position="193"/>
    </location>
</feature>
<comment type="caution">
    <text evidence="3">The sequence shown here is derived from an EMBL/GenBank/DDBJ whole genome shotgun (WGS) entry which is preliminary data.</text>
</comment>
<dbReference type="EMBL" id="MPUH01001644">
    <property type="protein sequence ID" value="OMJ66743.1"/>
    <property type="molecule type" value="Genomic_DNA"/>
</dbReference>
<accession>A0A1R2AQC6</accession>
<dbReference type="InterPro" id="IPR005018">
    <property type="entry name" value="DOMON_domain"/>
</dbReference>
<dbReference type="Proteomes" id="UP000187209">
    <property type="component" value="Unassembled WGS sequence"/>
</dbReference>
<evidence type="ECO:0000313" key="3">
    <source>
        <dbReference type="EMBL" id="OMJ66743.1"/>
    </source>
</evidence>
<name>A0A1R2AQC6_9CILI</name>
<organism evidence="3 4">
    <name type="scientific">Stentor coeruleus</name>
    <dbReference type="NCBI Taxonomy" id="5963"/>
    <lineage>
        <taxon>Eukaryota</taxon>
        <taxon>Sar</taxon>
        <taxon>Alveolata</taxon>
        <taxon>Ciliophora</taxon>
        <taxon>Postciliodesmatophora</taxon>
        <taxon>Heterotrichea</taxon>
        <taxon>Heterotrichida</taxon>
        <taxon>Stentoridae</taxon>
        <taxon>Stentor</taxon>
    </lineage>
</organism>
<keyword evidence="4" id="KW-1185">Reference proteome</keyword>
<evidence type="ECO:0000313" key="4">
    <source>
        <dbReference type="Proteomes" id="UP000187209"/>
    </source>
</evidence>
<sequence>MLALVLLNSCLGLAAKVDLGSDMWLDWTISGSTITFDYGVASSLKQANRWAGISFKDASGSRNMKDSDVILFNFDNLDKIYDMWATSDDLPDTDANNDVSTNYSHTVANGYYVFTFQRSLDTGDSMDYSLLNINQVQIQWTYGPMSSNGDFLQHGKSSSELGAVIVNINDGSLVTTSQSYYLIAVVSLLFSLV</sequence>
<evidence type="ECO:0000259" key="2">
    <source>
        <dbReference type="PROSITE" id="PS50836"/>
    </source>
</evidence>
<reference evidence="3 4" key="1">
    <citation type="submission" date="2016-11" db="EMBL/GenBank/DDBJ databases">
        <title>The macronuclear genome of Stentor coeruleus: a giant cell with tiny introns.</title>
        <authorList>
            <person name="Slabodnick M."/>
            <person name="Ruby J.G."/>
            <person name="Reiff S.B."/>
            <person name="Swart E.C."/>
            <person name="Gosai S."/>
            <person name="Prabakaran S."/>
            <person name="Witkowska E."/>
            <person name="Larue G.E."/>
            <person name="Fisher S."/>
            <person name="Freeman R.M."/>
            <person name="Gunawardena J."/>
            <person name="Chu W."/>
            <person name="Stover N.A."/>
            <person name="Gregory B.D."/>
            <person name="Nowacki M."/>
            <person name="Derisi J."/>
            <person name="Roy S.W."/>
            <person name="Marshall W.F."/>
            <person name="Sood P."/>
        </authorList>
    </citation>
    <scope>NUCLEOTIDE SEQUENCE [LARGE SCALE GENOMIC DNA]</scope>
    <source>
        <strain evidence="3">WM001</strain>
    </source>
</reference>
<dbReference type="InterPro" id="IPR045266">
    <property type="entry name" value="DOH_DOMON"/>
</dbReference>
<dbReference type="Pfam" id="PF03351">
    <property type="entry name" value="DOMON"/>
    <property type="match status" value="1"/>
</dbReference>
<dbReference type="CDD" id="cd09631">
    <property type="entry name" value="DOMON_DOH"/>
    <property type="match status" value="1"/>
</dbReference>
<feature type="signal peptide" evidence="1">
    <location>
        <begin position="1"/>
        <end position="16"/>
    </location>
</feature>
<gene>
    <name evidence="3" type="ORF">SteCoe_36308</name>
</gene>